<dbReference type="RefSeq" id="WP_132821478.1">
    <property type="nucleotide sequence ID" value="NZ_SMKI01000493.1"/>
</dbReference>
<feature type="coiled-coil region" evidence="1">
    <location>
        <begin position="68"/>
        <end position="102"/>
    </location>
</feature>
<feature type="region of interest" description="Disordered" evidence="2">
    <location>
        <begin position="1"/>
        <end position="39"/>
    </location>
</feature>
<dbReference type="Proteomes" id="UP000295345">
    <property type="component" value="Unassembled WGS sequence"/>
</dbReference>
<evidence type="ECO:0000256" key="2">
    <source>
        <dbReference type="SAM" id="MobiDB-lite"/>
    </source>
</evidence>
<reference evidence="3 4" key="1">
    <citation type="submission" date="2019-03" db="EMBL/GenBank/DDBJ databases">
        <title>Draft genome sequences of novel Actinobacteria.</title>
        <authorList>
            <person name="Sahin N."/>
            <person name="Ay H."/>
            <person name="Saygin H."/>
        </authorList>
    </citation>
    <scope>NUCLEOTIDE SEQUENCE [LARGE SCALE GENOMIC DNA]</scope>
    <source>
        <strain evidence="3 4">DSM 41900</strain>
    </source>
</reference>
<protein>
    <submittedName>
        <fullName evidence="3">Uncharacterized protein</fullName>
    </submittedName>
</protein>
<keyword evidence="1" id="KW-0175">Coiled coil</keyword>
<proteinExistence type="predicted"/>
<name>A0A4R4SSD2_9ACTN</name>
<accession>A0A4R4SSD2</accession>
<evidence type="ECO:0000256" key="1">
    <source>
        <dbReference type="SAM" id="Coils"/>
    </source>
</evidence>
<gene>
    <name evidence="3" type="ORF">E1283_30870</name>
</gene>
<organism evidence="3 4">
    <name type="scientific">Streptomyces hainanensis</name>
    <dbReference type="NCBI Taxonomy" id="402648"/>
    <lineage>
        <taxon>Bacteria</taxon>
        <taxon>Bacillati</taxon>
        <taxon>Actinomycetota</taxon>
        <taxon>Actinomycetes</taxon>
        <taxon>Kitasatosporales</taxon>
        <taxon>Streptomycetaceae</taxon>
        <taxon>Streptomyces</taxon>
    </lineage>
</organism>
<dbReference type="AlphaFoldDB" id="A0A4R4SSD2"/>
<dbReference type="OrthoDB" id="4330746at2"/>
<evidence type="ECO:0000313" key="4">
    <source>
        <dbReference type="Proteomes" id="UP000295345"/>
    </source>
</evidence>
<evidence type="ECO:0000313" key="3">
    <source>
        <dbReference type="EMBL" id="TDC65139.1"/>
    </source>
</evidence>
<comment type="caution">
    <text evidence="3">The sequence shown here is derived from an EMBL/GenBank/DDBJ whole genome shotgun (WGS) entry which is preliminary data.</text>
</comment>
<dbReference type="EMBL" id="SMKI01000493">
    <property type="protein sequence ID" value="TDC65139.1"/>
    <property type="molecule type" value="Genomic_DNA"/>
</dbReference>
<keyword evidence="4" id="KW-1185">Reference proteome</keyword>
<sequence>MNVQGTIGRPAAYGPRRDPHMNLPTEEPAAARSPRQKLNRTRKLHLIPEALARSHMAERAREAESQRAADQLALANRLERRSARLQRRAERASRRARRALAQAVLS</sequence>